<dbReference type="Proteomes" id="UP000184383">
    <property type="component" value="Unassembled WGS sequence"/>
</dbReference>
<name>A0A1L9RGD2_ASPWE</name>
<dbReference type="AlphaFoldDB" id="A0A1L9RGD2"/>
<feature type="compositionally biased region" description="Basic residues" evidence="1">
    <location>
        <begin position="357"/>
        <end position="370"/>
    </location>
</feature>
<dbReference type="EMBL" id="KV878213">
    <property type="protein sequence ID" value="OJJ33954.1"/>
    <property type="molecule type" value="Genomic_DNA"/>
</dbReference>
<feature type="compositionally biased region" description="Basic and acidic residues" evidence="1">
    <location>
        <begin position="275"/>
        <end position="287"/>
    </location>
</feature>
<protein>
    <submittedName>
        <fullName evidence="2">Uncharacterized protein</fullName>
    </submittedName>
</protein>
<dbReference type="VEuPathDB" id="FungiDB:ASPWEDRAFT_41843"/>
<dbReference type="GeneID" id="63751511"/>
<reference evidence="3" key="1">
    <citation type="journal article" date="2017" name="Genome Biol.">
        <title>Comparative genomics reveals high biological diversity and specific adaptations in the industrially and medically important fungal genus Aspergillus.</title>
        <authorList>
            <person name="de Vries R.P."/>
            <person name="Riley R."/>
            <person name="Wiebenga A."/>
            <person name="Aguilar-Osorio G."/>
            <person name="Amillis S."/>
            <person name="Uchima C.A."/>
            <person name="Anderluh G."/>
            <person name="Asadollahi M."/>
            <person name="Askin M."/>
            <person name="Barry K."/>
            <person name="Battaglia E."/>
            <person name="Bayram O."/>
            <person name="Benocci T."/>
            <person name="Braus-Stromeyer S.A."/>
            <person name="Caldana C."/>
            <person name="Canovas D."/>
            <person name="Cerqueira G.C."/>
            <person name="Chen F."/>
            <person name="Chen W."/>
            <person name="Choi C."/>
            <person name="Clum A."/>
            <person name="Dos Santos R.A."/>
            <person name="Damasio A.R."/>
            <person name="Diallinas G."/>
            <person name="Emri T."/>
            <person name="Fekete E."/>
            <person name="Flipphi M."/>
            <person name="Freyberg S."/>
            <person name="Gallo A."/>
            <person name="Gournas C."/>
            <person name="Habgood R."/>
            <person name="Hainaut M."/>
            <person name="Harispe M.L."/>
            <person name="Henrissat B."/>
            <person name="Hilden K.S."/>
            <person name="Hope R."/>
            <person name="Hossain A."/>
            <person name="Karabika E."/>
            <person name="Karaffa L."/>
            <person name="Karanyi Z."/>
            <person name="Krasevec N."/>
            <person name="Kuo A."/>
            <person name="Kusch H."/>
            <person name="LaButti K."/>
            <person name="Lagendijk E.L."/>
            <person name="Lapidus A."/>
            <person name="Levasseur A."/>
            <person name="Lindquist E."/>
            <person name="Lipzen A."/>
            <person name="Logrieco A.F."/>
            <person name="MacCabe A."/>
            <person name="Maekelae M.R."/>
            <person name="Malavazi I."/>
            <person name="Melin P."/>
            <person name="Meyer V."/>
            <person name="Mielnichuk N."/>
            <person name="Miskei M."/>
            <person name="Molnar A.P."/>
            <person name="Mule G."/>
            <person name="Ngan C.Y."/>
            <person name="Orejas M."/>
            <person name="Orosz E."/>
            <person name="Ouedraogo J.P."/>
            <person name="Overkamp K.M."/>
            <person name="Park H.-S."/>
            <person name="Perrone G."/>
            <person name="Piumi F."/>
            <person name="Punt P.J."/>
            <person name="Ram A.F."/>
            <person name="Ramon A."/>
            <person name="Rauscher S."/>
            <person name="Record E."/>
            <person name="Riano-Pachon D.M."/>
            <person name="Robert V."/>
            <person name="Roehrig J."/>
            <person name="Ruller R."/>
            <person name="Salamov A."/>
            <person name="Salih N.S."/>
            <person name="Samson R.A."/>
            <person name="Sandor E."/>
            <person name="Sanguinetti M."/>
            <person name="Schuetze T."/>
            <person name="Sepcic K."/>
            <person name="Shelest E."/>
            <person name="Sherlock G."/>
            <person name="Sophianopoulou V."/>
            <person name="Squina F.M."/>
            <person name="Sun H."/>
            <person name="Susca A."/>
            <person name="Todd R.B."/>
            <person name="Tsang A."/>
            <person name="Unkles S.E."/>
            <person name="van de Wiele N."/>
            <person name="van Rossen-Uffink D."/>
            <person name="Oliveira J.V."/>
            <person name="Vesth T.C."/>
            <person name="Visser J."/>
            <person name="Yu J.-H."/>
            <person name="Zhou M."/>
            <person name="Andersen M.R."/>
            <person name="Archer D.B."/>
            <person name="Baker S.E."/>
            <person name="Benoit I."/>
            <person name="Brakhage A.A."/>
            <person name="Braus G.H."/>
            <person name="Fischer R."/>
            <person name="Frisvad J.C."/>
            <person name="Goldman G.H."/>
            <person name="Houbraken J."/>
            <person name="Oakley B."/>
            <person name="Pocsi I."/>
            <person name="Scazzocchio C."/>
            <person name="Seiboth B."/>
            <person name="vanKuyk P.A."/>
            <person name="Wortman J."/>
            <person name="Dyer P.S."/>
            <person name="Grigoriev I.V."/>
        </authorList>
    </citation>
    <scope>NUCLEOTIDE SEQUENCE [LARGE SCALE GENOMIC DNA]</scope>
    <source>
        <strain evidence="3">DTO 134E9</strain>
    </source>
</reference>
<feature type="compositionally biased region" description="Polar residues" evidence="1">
    <location>
        <begin position="290"/>
        <end position="300"/>
    </location>
</feature>
<feature type="region of interest" description="Disordered" evidence="1">
    <location>
        <begin position="273"/>
        <end position="307"/>
    </location>
</feature>
<dbReference type="RefSeq" id="XP_040687630.1">
    <property type="nucleotide sequence ID" value="XM_040835663.1"/>
</dbReference>
<evidence type="ECO:0000313" key="3">
    <source>
        <dbReference type="Proteomes" id="UP000184383"/>
    </source>
</evidence>
<evidence type="ECO:0000256" key="1">
    <source>
        <dbReference type="SAM" id="MobiDB-lite"/>
    </source>
</evidence>
<dbReference type="OrthoDB" id="2537141at2759"/>
<organism evidence="2 3">
    <name type="scientific">Aspergillus wentii DTO 134E9</name>
    <dbReference type="NCBI Taxonomy" id="1073089"/>
    <lineage>
        <taxon>Eukaryota</taxon>
        <taxon>Fungi</taxon>
        <taxon>Dikarya</taxon>
        <taxon>Ascomycota</taxon>
        <taxon>Pezizomycotina</taxon>
        <taxon>Eurotiomycetes</taxon>
        <taxon>Eurotiomycetidae</taxon>
        <taxon>Eurotiales</taxon>
        <taxon>Aspergillaceae</taxon>
        <taxon>Aspergillus</taxon>
        <taxon>Aspergillus subgen. Cremei</taxon>
    </lineage>
</organism>
<accession>A0A1L9RGD2</accession>
<keyword evidence="3" id="KW-1185">Reference proteome</keyword>
<feature type="region of interest" description="Disordered" evidence="1">
    <location>
        <begin position="353"/>
        <end position="372"/>
    </location>
</feature>
<gene>
    <name evidence="2" type="ORF">ASPWEDRAFT_41843</name>
</gene>
<dbReference type="STRING" id="1073089.A0A1L9RGD2"/>
<evidence type="ECO:0000313" key="2">
    <source>
        <dbReference type="EMBL" id="OJJ33954.1"/>
    </source>
</evidence>
<sequence length="670" mass="75528">MDPAEYDLIHKWVAETKKASGRCRGKAAEAFHPPDNQGLFNAPGTLFESIRSATERQGIEGTQTAYPSELPHQGQPVEPTSSVSQERHGYERRPRHKTRHDRYEYKDPVYRAKVSKKENQKASQRARKHTINDIFHASNVTQDRLTLHSHMNLGIFQKGKTSAPVNSRELPDLAFSEMNFLSKRSQRNHEESFTNAHNEINQSQNMYEDHRKEIPEFFSDRFCEQTDLSYMEKVDNSPGTMNPDPQQGCSSGIDYHSYPNYLGNQTHFNPLLSQSDHDHSHQLKHEGSICGSSPTTTPYSSEHEDSGIEPSIEMYVTGLLLANTDRGDKYVNSEPNWKYFDLEELKCLLEEREKHAKPSSRKRSPPKRLGTRYSPIRERRLENRRRLVKNIRHREKDISDHIAHAELSRSTPSNISGGNFAFDITPQHNNLQVSLTLPEIAVPEQGSAIIPQNLGIAPSLGSLAQLDYPGQNQGYNPLSSDPLTQVPDLKRNAENLTSTGGCDMRQSNTLLPSCPNNQASEELLMQTLDAAYNVIMDSKSSMCESPKHSIANGSLLGSNDGILMSPNDYQDYTSSPFTASFRYLSNPEGHRQQNTLLPYGLGNGNIRQNITQSPQYAHQYLSSGFQPGESLQLGNPLTWQQHNQPAGMDLGVNVSPFGELPGFWRQNKLY</sequence>
<feature type="region of interest" description="Disordered" evidence="1">
    <location>
        <begin position="65"/>
        <end position="103"/>
    </location>
</feature>
<proteinExistence type="predicted"/>